<feature type="transmembrane region" description="Helical" evidence="2">
    <location>
        <begin position="62"/>
        <end position="87"/>
    </location>
</feature>
<sequence length="240" mass="26339">MHEKQTHRLVQTIWGTVLFVWTSQCGIVALEYTTQPSENTTAPDDNDDDVPTTCPEPEKCQLVVAVLTSLLAGFILGVTVTYVLLLFRRTRKQAIPPKDYDVRESSHFDVNRNNDEIVDFSTHAELTPADQGVKEHKKLERLFKKHRSSPGNVEVPTSSLPLIQGADRAHATTAVDTSSGRTNMTNLPGAGQDGLYANVGAAGALSQPYDVLDIILEESEYESSKGNNSETNLQETSPTK</sequence>
<organism evidence="3">
    <name type="scientific">Arion vulgaris</name>
    <dbReference type="NCBI Taxonomy" id="1028688"/>
    <lineage>
        <taxon>Eukaryota</taxon>
        <taxon>Metazoa</taxon>
        <taxon>Spiralia</taxon>
        <taxon>Lophotrochozoa</taxon>
        <taxon>Mollusca</taxon>
        <taxon>Gastropoda</taxon>
        <taxon>Heterobranchia</taxon>
        <taxon>Euthyneura</taxon>
        <taxon>Panpulmonata</taxon>
        <taxon>Eupulmonata</taxon>
        <taxon>Stylommatophora</taxon>
        <taxon>Helicina</taxon>
        <taxon>Arionoidea</taxon>
        <taxon>Arionidae</taxon>
        <taxon>Arion</taxon>
    </lineage>
</organism>
<dbReference type="EMBL" id="HACG01005754">
    <property type="protein sequence ID" value="CEK52619.1"/>
    <property type="molecule type" value="Transcribed_RNA"/>
</dbReference>
<dbReference type="AlphaFoldDB" id="A0A0B6Y8X5"/>
<evidence type="ECO:0000256" key="1">
    <source>
        <dbReference type="SAM" id="MobiDB-lite"/>
    </source>
</evidence>
<feature type="compositionally biased region" description="Polar residues" evidence="1">
    <location>
        <begin position="224"/>
        <end position="240"/>
    </location>
</feature>
<proteinExistence type="predicted"/>
<evidence type="ECO:0000313" key="3">
    <source>
        <dbReference type="EMBL" id="CEK52619.1"/>
    </source>
</evidence>
<keyword evidence="2" id="KW-1133">Transmembrane helix</keyword>
<accession>A0A0B6Y8X5</accession>
<protein>
    <submittedName>
        <fullName evidence="3">Uncharacterized protein</fullName>
    </submittedName>
</protein>
<gene>
    <name evidence="3" type="primary">ORF17438</name>
</gene>
<feature type="region of interest" description="Disordered" evidence="1">
    <location>
        <begin position="219"/>
        <end position="240"/>
    </location>
</feature>
<evidence type="ECO:0000256" key="2">
    <source>
        <dbReference type="SAM" id="Phobius"/>
    </source>
</evidence>
<name>A0A0B6Y8X5_9EUPU</name>
<reference evidence="3" key="1">
    <citation type="submission" date="2014-12" db="EMBL/GenBank/DDBJ databases">
        <title>Insight into the proteome of Arion vulgaris.</title>
        <authorList>
            <person name="Aradska J."/>
            <person name="Bulat T."/>
            <person name="Smidak R."/>
            <person name="Sarate P."/>
            <person name="Gangsoo J."/>
            <person name="Sialana F."/>
            <person name="Bilban M."/>
            <person name="Lubec G."/>
        </authorList>
    </citation>
    <scope>NUCLEOTIDE SEQUENCE</scope>
    <source>
        <tissue evidence="3">Skin</tissue>
    </source>
</reference>
<keyword evidence="2" id="KW-0472">Membrane</keyword>
<keyword evidence="2" id="KW-0812">Transmembrane</keyword>
<feature type="transmembrane region" description="Helical" evidence="2">
    <location>
        <begin position="12"/>
        <end position="30"/>
    </location>
</feature>